<dbReference type="Pfam" id="PF18759">
    <property type="entry name" value="Plavaka"/>
    <property type="match status" value="1"/>
</dbReference>
<protein>
    <submittedName>
        <fullName evidence="1">Uncharacterized protein</fullName>
    </submittedName>
</protein>
<feature type="non-terminal residue" evidence="1">
    <location>
        <position position="1"/>
    </location>
</feature>
<dbReference type="STRING" id="1036808.A0A0C3ECR5"/>
<dbReference type="EMBL" id="KN822019">
    <property type="protein sequence ID" value="KIM66099.1"/>
    <property type="molecule type" value="Genomic_DNA"/>
</dbReference>
<evidence type="ECO:0000313" key="1">
    <source>
        <dbReference type="EMBL" id="KIM66099.1"/>
    </source>
</evidence>
<reference evidence="2" key="2">
    <citation type="submission" date="2015-01" db="EMBL/GenBank/DDBJ databases">
        <title>Evolutionary Origins and Diversification of the Mycorrhizal Mutualists.</title>
        <authorList>
            <consortium name="DOE Joint Genome Institute"/>
            <consortium name="Mycorrhizal Genomics Consortium"/>
            <person name="Kohler A."/>
            <person name="Kuo A."/>
            <person name="Nagy L.G."/>
            <person name="Floudas D."/>
            <person name="Copeland A."/>
            <person name="Barry K.W."/>
            <person name="Cichocki N."/>
            <person name="Veneault-Fourrey C."/>
            <person name="LaButti K."/>
            <person name="Lindquist E.A."/>
            <person name="Lipzen A."/>
            <person name="Lundell T."/>
            <person name="Morin E."/>
            <person name="Murat C."/>
            <person name="Riley R."/>
            <person name="Ohm R."/>
            <person name="Sun H."/>
            <person name="Tunlid A."/>
            <person name="Henrissat B."/>
            <person name="Grigoriev I.V."/>
            <person name="Hibbett D.S."/>
            <person name="Martin F."/>
        </authorList>
    </citation>
    <scope>NUCLEOTIDE SEQUENCE [LARGE SCALE GENOMIC DNA]</scope>
    <source>
        <strain evidence="2">Foug A</strain>
    </source>
</reference>
<dbReference type="OrthoDB" id="2418900at2759"/>
<accession>A0A0C3ECR5</accession>
<dbReference type="Proteomes" id="UP000053989">
    <property type="component" value="Unassembled WGS sequence"/>
</dbReference>
<proteinExistence type="predicted"/>
<sequence>KTVFKSMEAADLKKGKDEWAPFCDEDEWELAQFLMKNLGQTKADELLKLSFMQKSGVSFENMRSFLKHVDSLYAGPGWICQMIDVEGDVVGENGTKKQETLELWQRDPVECVEELIRNPALQEMMVYVPERADADAKGENHIYDEMWTGEWWWETQVTDSDPQGKLPDGAVVAPVILSSDKTSLSVFSRDKKAWPVYLTIGNISKDVRRQVSAHATMLIGYLPVSKLECFHKKTWSLAGYCLFHYVMSLLLCPLVNAGHEGKVMVCTDGFM</sequence>
<dbReference type="InParanoid" id="A0A0C3ECR5"/>
<reference evidence="1 2" key="1">
    <citation type="submission" date="2014-04" db="EMBL/GenBank/DDBJ databases">
        <authorList>
            <consortium name="DOE Joint Genome Institute"/>
            <person name="Kuo A."/>
            <person name="Kohler A."/>
            <person name="Nagy L.G."/>
            <person name="Floudas D."/>
            <person name="Copeland A."/>
            <person name="Barry K.W."/>
            <person name="Cichocki N."/>
            <person name="Veneault-Fourrey C."/>
            <person name="LaButti K."/>
            <person name="Lindquist E.A."/>
            <person name="Lipzen A."/>
            <person name="Lundell T."/>
            <person name="Morin E."/>
            <person name="Murat C."/>
            <person name="Sun H."/>
            <person name="Tunlid A."/>
            <person name="Henrissat B."/>
            <person name="Grigoriev I.V."/>
            <person name="Hibbett D.S."/>
            <person name="Martin F."/>
            <person name="Nordberg H.P."/>
            <person name="Cantor M.N."/>
            <person name="Hua S.X."/>
        </authorList>
    </citation>
    <scope>NUCLEOTIDE SEQUENCE [LARGE SCALE GENOMIC DNA]</scope>
    <source>
        <strain evidence="1 2">Foug A</strain>
    </source>
</reference>
<dbReference type="AlphaFoldDB" id="A0A0C3ECR5"/>
<feature type="non-terminal residue" evidence="1">
    <location>
        <position position="271"/>
    </location>
</feature>
<organism evidence="1 2">
    <name type="scientific">Scleroderma citrinum Foug A</name>
    <dbReference type="NCBI Taxonomy" id="1036808"/>
    <lineage>
        <taxon>Eukaryota</taxon>
        <taxon>Fungi</taxon>
        <taxon>Dikarya</taxon>
        <taxon>Basidiomycota</taxon>
        <taxon>Agaricomycotina</taxon>
        <taxon>Agaricomycetes</taxon>
        <taxon>Agaricomycetidae</taxon>
        <taxon>Boletales</taxon>
        <taxon>Sclerodermatineae</taxon>
        <taxon>Sclerodermataceae</taxon>
        <taxon>Scleroderma</taxon>
    </lineage>
</organism>
<dbReference type="InterPro" id="IPR041078">
    <property type="entry name" value="Plavaka"/>
</dbReference>
<gene>
    <name evidence="1" type="ORF">SCLCIDRAFT_56907</name>
</gene>
<dbReference type="HOGENOM" id="CLU_006344_2_1_1"/>
<keyword evidence="2" id="KW-1185">Reference proteome</keyword>
<name>A0A0C3ECR5_9AGAM</name>
<evidence type="ECO:0000313" key="2">
    <source>
        <dbReference type="Proteomes" id="UP000053989"/>
    </source>
</evidence>